<protein>
    <submittedName>
        <fullName evidence="1">Uncharacterized protein</fullName>
    </submittedName>
</protein>
<keyword evidence="2" id="KW-1185">Reference proteome</keyword>
<gene>
    <name evidence="1" type="ORF">GCM10023185_15990</name>
</gene>
<evidence type="ECO:0000313" key="1">
    <source>
        <dbReference type="EMBL" id="GAA4354315.1"/>
    </source>
</evidence>
<comment type="caution">
    <text evidence="1">The sequence shown here is derived from an EMBL/GenBank/DDBJ whole genome shotgun (WGS) entry which is preliminary data.</text>
</comment>
<name>A0ABP8I9X1_9BACT</name>
<reference evidence="2" key="1">
    <citation type="journal article" date="2019" name="Int. J. Syst. Evol. Microbiol.">
        <title>The Global Catalogue of Microorganisms (GCM) 10K type strain sequencing project: providing services to taxonomists for standard genome sequencing and annotation.</title>
        <authorList>
            <consortium name="The Broad Institute Genomics Platform"/>
            <consortium name="The Broad Institute Genome Sequencing Center for Infectious Disease"/>
            <person name="Wu L."/>
            <person name="Ma J."/>
        </authorList>
    </citation>
    <scope>NUCLEOTIDE SEQUENCE [LARGE SCALE GENOMIC DNA]</scope>
    <source>
        <strain evidence="2">JCM 17923</strain>
    </source>
</reference>
<accession>A0ABP8I9X1</accession>
<dbReference type="EMBL" id="BAABGZ010000016">
    <property type="protein sequence ID" value="GAA4354315.1"/>
    <property type="molecule type" value="Genomic_DNA"/>
</dbReference>
<evidence type="ECO:0000313" key="2">
    <source>
        <dbReference type="Proteomes" id="UP001501153"/>
    </source>
</evidence>
<proteinExistence type="predicted"/>
<dbReference type="Proteomes" id="UP001501153">
    <property type="component" value="Unassembled WGS sequence"/>
</dbReference>
<sequence length="106" mass="11451">MRAADSLATATGNLRRLRDGTGYDAGAHRLLYLVTQDICFSIRFRGDSTGWNGRPGTSHLSVDFVKTGGTPFNGGQKRTPAEKAQLAAAIRTVETAFLEPLRSALR</sequence>
<organism evidence="1 2">
    <name type="scientific">Hymenobacter saemangeumensis</name>
    <dbReference type="NCBI Taxonomy" id="1084522"/>
    <lineage>
        <taxon>Bacteria</taxon>
        <taxon>Pseudomonadati</taxon>
        <taxon>Bacteroidota</taxon>
        <taxon>Cytophagia</taxon>
        <taxon>Cytophagales</taxon>
        <taxon>Hymenobacteraceae</taxon>
        <taxon>Hymenobacter</taxon>
    </lineage>
</organism>